<feature type="non-terminal residue" evidence="3">
    <location>
        <position position="1"/>
    </location>
</feature>
<organism evidence="3 4">
    <name type="scientific">Trema orientale</name>
    <name type="common">Charcoal tree</name>
    <name type="synonym">Celtis orientalis</name>
    <dbReference type="NCBI Taxonomy" id="63057"/>
    <lineage>
        <taxon>Eukaryota</taxon>
        <taxon>Viridiplantae</taxon>
        <taxon>Streptophyta</taxon>
        <taxon>Embryophyta</taxon>
        <taxon>Tracheophyta</taxon>
        <taxon>Spermatophyta</taxon>
        <taxon>Magnoliopsida</taxon>
        <taxon>eudicotyledons</taxon>
        <taxon>Gunneridae</taxon>
        <taxon>Pentapetalae</taxon>
        <taxon>rosids</taxon>
        <taxon>fabids</taxon>
        <taxon>Rosales</taxon>
        <taxon>Cannabaceae</taxon>
        <taxon>Trema</taxon>
    </lineage>
</organism>
<dbReference type="SUPFAM" id="SSF52200">
    <property type="entry name" value="Toll/Interleukin receptor TIR domain"/>
    <property type="match status" value="1"/>
</dbReference>
<evidence type="ECO:0000313" key="4">
    <source>
        <dbReference type="Proteomes" id="UP000237000"/>
    </source>
</evidence>
<dbReference type="Gene3D" id="3.40.50.10140">
    <property type="entry name" value="Toll/interleukin-1 receptor homology (TIR) domain"/>
    <property type="match status" value="1"/>
</dbReference>
<proteinExistence type="predicted"/>
<keyword evidence="4" id="KW-1185">Reference proteome</keyword>
<dbReference type="GO" id="GO:0007165">
    <property type="term" value="P:signal transduction"/>
    <property type="evidence" value="ECO:0007669"/>
    <property type="project" value="InterPro"/>
</dbReference>
<evidence type="ECO:0000313" key="3">
    <source>
        <dbReference type="EMBL" id="PON38147.1"/>
    </source>
</evidence>
<name>A0A2P5ANP4_TREOI</name>
<accession>A0A2P5ANP4</accession>
<dbReference type="Proteomes" id="UP000237000">
    <property type="component" value="Unassembled WGS sequence"/>
</dbReference>
<dbReference type="InParanoid" id="A0A2P5ANP4"/>
<protein>
    <submittedName>
        <fullName evidence="3">TIR domain containing protein</fullName>
    </submittedName>
</protein>
<evidence type="ECO:0000256" key="1">
    <source>
        <dbReference type="ARBA" id="ARBA00023027"/>
    </source>
</evidence>
<evidence type="ECO:0000259" key="2">
    <source>
        <dbReference type="PROSITE" id="PS50104"/>
    </source>
</evidence>
<dbReference type="PANTHER" id="PTHR32009:SF155">
    <property type="entry name" value="DISEASE RESISTANCE PROTEIN (TIR-NBS-LRR CLASS)"/>
    <property type="match status" value="1"/>
</dbReference>
<dbReference type="InterPro" id="IPR035897">
    <property type="entry name" value="Toll_tir_struct_dom_sf"/>
</dbReference>
<keyword evidence="1" id="KW-0520">NAD</keyword>
<dbReference type="PROSITE" id="PS50104">
    <property type="entry name" value="TIR"/>
    <property type="match status" value="1"/>
</dbReference>
<sequence length="155" mass="17995">SYVPNSCKYDVFLSFRGEDTRRNFTSHLYTALCRENILAYIDDNLERGEEISSSLLTRIEESKLSIVVFSKNYASSRWCLDELVRIMECKKEKEHIVLPVFYGVDPSDVRNQKGSYADAFVKHEERYKDMMNKVQIWRNAVTAAANLSGFDSQNE</sequence>
<dbReference type="EMBL" id="JXTC01000763">
    <property type="protein sequence ID" value="PON38147.1"/>
    <property type="molecule type" value="Genomic_DNA"/>
</dbReference>
<dbReference type="Pfam" id="PF01582">
    <property type="entry name" value="TIR"/>
    <property type="match status" value="1"/>
</dbReference>
<dbReference type="SMART" id="SM00255">
    <property type="entry name" value="TIR"/>
    <property type="match status" value="1"/>
</dbReference>
<dbReference type="InterPro" id="IPR000157">
    <property type="entry name" value="TIR_dom"/>
</dbReference>
<dbReference type="AlphaFoldDB" id="A0A2P5ANP4"/>
<comment type="caution">
    <text evidence="3">The sequence shown here is derived from an EMBL/GenBank/DDBJ whole genome shotgun (WGS) entry which is preliminary data.</text>
</comment>
<reference evidence="4" key="1">
    <citation type="submission" date="2016-06" db="EMBL/GenBank/DDBJ databases">
        <title>Parallel loss of symbiosis genes in relatives of nitrogen-fixing non-legume Parasponia.</title>
        <authorList>
            <person name="Van Velzen R."/>
            <person name="Holmer R."/>
            <person name="Bu F."/>
            <person name="Rutten L."/>
            <person name="Van Zeijl A."/>
            <person name="Liu W."/>
            <person name="Santuari L."/>
            <person name="Cao Q."/>
            <person name="Sharma T."/>
            <person name="Shen D."/>
            <person name="Roswanjaya Y."/>
            <person name="Wardhani T."/>
            <person name="Kalhor M.S."/>
            <person name="Jansen J."/>
            <person name="Van den Hoogen J."/>
            <person name="Gungor B."/>
            <person name="Hartog M."/>
            <person name="Hontelez J."/>
            <person name="Verver J."/>
            <person name="Yang W.-C."/>
            <person name="Schijlen E."/>
            <person name="Repin R."/>
            <person name="Schilthuizen M."/>
            <person name="Schranz E."/>
            <person name="Heidstra R."/>
            <person name="Miyata K."/>
            <person name="Fedorova E."/>
            <person name="Kohlen W."/>
            <person name="Bisseling T."/>
            <person name="Smit S."/>
            <person name="Geurts R."/>
        </authorList>
    </citation>
    <scope>NUCLEOTIDE SEQUENCE [LARGE SCALE GENOMIC DNA]</scope>
    <source>
        <strain evidence="4">cv. RG33-2</strain>
    </source>
</reference>
<dbReference type="FunFam" id="3.40.50.10140:FF:000007">
    <property type="entry name" value="Disease resistance protein (TIR-NBS-LRR class)"/>
    <property type="match status" value="1"/>
</dbReference>
<feature type="domain" description="TIR" evidence="2">
    <location>
        <begin position="7"/>
        <end position="155"/>
    </location>
</feature>
<dbReference type="PANTHER" id="PTHR32009">
    <property type="entry name" value="TMV RESISTANCE PROTEIN N-LIKE"/>
    <property type="match status" value="1"/>
</dbReference>
<dbReference type="OrthoDB" id="1905256at2759"/>
<gene>
    <name evidence="3" type="ORF">TorRG33x02_345860</name>
</gene>
<dbReference type="FunCoup" id="A0A2P5ANP4">
    <property type="interactions" value="13"/>
</dbReference>
<dbReference type="STRING" id="63057.A0A2P5ANP4"/>